<dbReference type="OrthoDB" id="1442094at2"/>
<proteinExistence type="predicted"/>
<gene>
    <name evidence="1" type="ORF">BLX24_01295</name>
</gene>
<protein>
    <submittedName>
        <fullName evidence="1">Uncharacterized protein</fullName>
    </submittedName>
</protein>
<comment type="caution">
    <text evidence="1">The sequence shown here is derived from an EMBL/GenBank/DDBJ whole genome shotgun (WGS) entry which is preliminary data.</text>
</comment>
<evidence type="ECO:0000313" key="2">
    <source>
        <dbReference type="Proteomes" id="UP000181790"/>
    </source>
</evidence>
<sequence length="118" mass="13577">MQINWQVVYQTTKGSVFQCTLTNRFIVEFSHTQTSFSVLDFRQFRRMVNAIDMRQMALRTDDAHDVAILSPPHTDRCFVLTLCEVVHLRDLLNGAGFMLDLNRMLSDCGCSFPEEVIA</sequence>
<organism evidence="1 2">
    <name type="scientific">Arsenicibacter rosenii</name>
    <dbReference type="NCBI Taxonomy" id="1750698"/>
    <lineage>
        <taxon>Bacteria</taxon>
        <taxon>Pseudomonadati</taxon>
        <taxon>Bacteroidota</taxon>
        <taxon>Cytophagia</taxon>
        <taxon>Cytophagales</taxon>
        <taxon>Spirosomataceae</taxon>
        <taxon>Arsenicibacter</taxon>
    </lineage>
</organism>
<dbReference type="AlphaFoldDB" id="A0A1S2VSG0"/>
<dbReference type="InterPro" id="IPR046508">
    <property type="entry name" value="DUF6686"/>
</dbReference>
<keyword evidence="2" id="KW-1185">Reference proteome</keyword>
<reference evidence="1 2" key="1">
    <citation type="submission" date="2016-10" db="EMBL/GenBank/DDBJ databases">
        <title>Arsenicibacter rosenii gen. nov., sp. nov., an efficient arsenic-methylating bacterium isolated from an arsenic-contaminated paddy soil.</title>
        <authorList>
            <person name="Huang K."/>
        </authorList>
    </citation>
    <scope>NUCLEOTIDE SEQUENCE [LARGE SCALE GENOMIC DNA]</scope>
    <source>
        <strain evidence="1 2">SM-1</strain>
    </source>
</reference>
<dbReference type="EMBL" id="MORL01000001">
    <property type="protein sequence ID" value="OIN61265.1"/>
    <property type="molecule type" value="Genomic_DNA"/>
</dbReference>
<name>A0A1S2VSG0_9BACT</name>
<dbReference type="Proteomes" id="UP000181790">
    <property type="component" value="Unassembled WGS sequence"/>
</dbReference>
<evidence type="ECO:0000313" key="1">
    <source>
        <dbReference type="EMBL" id="OIN61265.1"/>
    </source>
</evidence>
<dbReference type="Pfam" id="PF20391">
    <property type="entry name" value="DUF6686"/>
    <property type="match status" value="1"/>
</dbReference>
<accession>A0A1S2VSG0</accession>